<dbReference type="GO" id="GO:0005737">
    <property type="term" value="C:cytoplasm"/>
    <property type="evidence" value="ECO:0007669"/>
    <property type="project" value="UniProtKB-SubCell"/>
</dbReference>
<proteinExistence type="inferred from homology"/>
<dbReference type="Gene3D" id="3.40.50.620">
    <property type="entry name" value="HUPs"/>
    <property type="match status" value="1"/>
</dbReference>
<comment type="subcellular location">
    <subcellularLocation>
        <location evidence="2">Cytoplasm</location>
    </subcellularLocation>
</comment>
<dbReference type="AlphaFoldDB" id="H1Y4K3"/>
<dbReference type="RefSeq" id="WP_008506980.1">
    <property type="nucleotide sequence ID" value="NZ_CM001403.1"/>
</dbReference>
<evidence type="ECO:0000259" key="3">
    <source>
        <dbReference type="Pfam" id="PF00582"/>
    </source>
</evidence>
<reference evidence="4" key="1">
    <citation type="submission" date="2011-09" db="EMBL/GenBank/DDBJ databases">
        <title>The permanent draft genome of Mucilaginibacter paludis DSM 18603.</title>
        <authorList>
            <consortium name="US DOE Joint Genome Institute (JGI-PGF)"/>
            <person name="Lucas S."/>
            <person name="Han J."/>
            <person name="Lapidus A."/>
            <person name="Bruce D."/>
            <person name="Goodwin L."/>
            <person name="Pitluck S."/>
            <person name="Peters L."/>
            <person name="Kyrpides N."/>
            <person name="Mavromatis K."/>
            <person name="Ivanova N."/>
            <person name="Mikhailova N."/>
            <person name="Held B."/>
            <person name="Detter J.C."/>
            <person name="Tapia R."/>
            <person name="Han C."/>
            <person name="Land M."/>
            <person name="Hauser L."/>
            <person name="Markowitz V."/>
            <person name="Cheng J.-F."/>
            <person name="Hugenholtz P."/>
            <person name="Woyke T."/>
            <person name="Wu D."/>
            <person name="Tindall B."/>
            <person name="Brambilla E."/>
            <person name="Klenk H.-P."/>
            <person name="Eisen J.A."/>
        </authorList>
    </citation>
    <scope>NUCLEOTIDE SEQUENCE [LARGE SCALE GENOMIC DNA]</scope>
    <source>
        <strain evidence="4">DSM 18603</strain>
    </source>
</reference>
<evidence type="ECO:0000313" key="4">
    <source>
        <dbReference type="EMBL" id="EHQ26787.1"/>
    </source>
</evidence>
<dbReference type="PRINTS" id="PR01438">
    <property type="entry name" value="UNVRSLSTRESS"/>
</dbReference>
<keyword evidence="5" id="KW-1185">Reference proteome</keyword>
<dbReference type="OrthoDB" id="9788959at2"/>
<evidence type="ECO:0000256" key="1">
    <source>
        <dbReference type="ARBA" id="ARBA00008791"/>
    </source>
</evidence>
<evidence type="ECO:0000313" key="5">
    <source>
        <dbReference type="Proteomes" id="UP000002774"/>
    </source>
</evidence>
<organism evidence="4 5">
    <name type="scientific">Mucilaginibacter paludis DSM 18603</name>
    <dbReference type="NCBI Taxonomy" id="714943"/>
    <lineage>
        <taxon>Bacteria</taxon>
        <taxon>Pseudomonadati</taxon>
        <taxon>Bacteroidota</taxon>
        <taxon>Sphingobacteriia</taxon>
        <taxon>Sphingobacteriales</taxon>
        <taxon>Sphingobacteriaceae</taxon>
        <taxon>Mucilaginibacter</taxon>
    </lineage>
</organism>
<dbReference type="Pfam" id="PF00582">
    <property type="entry name" value="Usp"/>
    <property type="match status" value="1"/>
</dbReference>
<gene>
    <name evidence="4" type="ORF">Mucpa_2674</name>
</gene>
<sequence length="162" mass="17624">MKFQRVLIGIDDSKYAENAAQYGFELARQFNAEVALVHIVEPVVTTPLNDSSMMGSIIPSLSGGVEEAEVINAQQEYSRKLINDTIDKLGSGLTVTQFNEIGSTSDTIIDCAARFRADLIVIGTHSRTGLDRFLMGSVAESIVRHSPVAVLVIPMKEEEAKP</sequence>
<dbReference type="EMBL" id="CM001403">
    <property type="protein sequence ID" value="EHQ26787.1"/>
    <property type="molecule type" value="Genomic_DNA"/>
</dbReference>
<protein>
    <recommendedName>
        <fullName evidence="2">Universal stress protein</fullName>
    </recommendedName>
</protein>
<accession>H1Y4K3</accession>
<feature type="domain" description="UspA" evidence="3">
    <location>
        <begin position="3"/>
        <end position="154"/>
    </location>
</feature>
<dbReference type="InterPro" id="IPR014729">
    <property type="entry name" value="Rossmann-like_a/b/a_fold"/>
</dbReference>
<keyword evidence="2" id="KW-0963">Cytoplasm</keyword>
<dbReference type="eggNOG" id="COG0589">
    <property type="taxonomic scope" value="Bacteria"/>
</dbReference>
<dbReference type="PIRSF" id="PIRSF006276">
    <property type="entry name" value="UspA"/>
    <property type="match status" value="1"/>
</dbReference>
<dbReference type="PANTHER" id="PTHR46268:SF6">
    <property type="entry name" value="UNIVERSAL STRESS PROTEIN UP12"/>
    <property type="match status" value="1"/>
</dbReference>
<dbReference type="SUPFAM" id="SSF52402">
    <property type="entry name" value="Adenine nucleotide alpha hydrolases-like"/>
    <property type="match status" value="1"/>
</dbReference>
<dbReference type="HOGENOM" id="CLU_049301_11_0_10"/>
<dbReference type="CDD" id="cd00293">
    <property type="entry name" value="USP-like"/>
    <property type="match status" value="1"/>
</dbReference>
<name>H1Y4K3_9SPHI</name>
<evidence type="ECO:0000256" key="2">
    <source>
        <dbReference type="PIRNR" id="PIRNR006276"/>
    </source>
</evidence>
<dbReference type="PANTHER" id="PTHR46268">
    <property type="entry name" value="STRESS RESPONSE PROTEIN NHAX"/>
    <property type="match status" value="1"/>
</dbReference>
<dbReference type="InterPro" id="IPR006015">
    <property type="entry name" value="Universal_stress_UspA"/>
</dbReference>
<dbReference type="InterPro" id="IPR006016">
    <property type="entry name" value="UspA"/>
</dbReference>
<comment type="similarity">
    <text evidence="1 2">Belongs to the universal stress protein A family.</text>
</comment>
<dbReference type="Proteomes" id="UP000002774">
    <property type="component" value="Chromosome"/>
</dbReference>